<protein>
    <submittedName>
        <fullName evidence="1">Uncharacterized protein</fullName>
    </submittedName>
</protein>
<organism evidence="1 2">
    <name type="scientific">Rhododendron molle</name>
    <name type="common">Chinese azalea</name>
    <name type="synonym">Azalea mollis</name>
    <dbReference type="NCBI Taxonomy" id="49168"/>
    <lineage>
        <taxon>Eukaryota</taxon>
        <taxon>Viridiplantae</taxon>
        <taxon>Streptophyta</taxon>
        <taxon>Embryophyta</taxon>
        <taxon>Tracheophyta</taxon>
        <taxon>Spermatophyta</taxon>
        <taxon>Magnoliopsida</taxon>
        <taxon>eudicotyledons</taxon>
        <taxon>Gunneridae</taxon>
        <taxon>Pentapetalae</taxon>
        <taxon>asterids</taxon>
        <taxon>Ericales</taxon>
        <taxon>Ericaceae</taxon>
        <taxon>Ericoideae</taxon>
        <taxon>Rhodoreae</taxon>
        <taxon>Rhododendron</taxon>
    </lineage>
</organism>
<accession>A0ACC0MR76</accession>
<evidence type="ECO:0000313" key="1">
    <source>
        <dbReference type="EMBL" id="KAI8543054.1"/>
    </source>
</evidence>
<sequence length="123" mass="14237">MQFNHILPLDQFRKDVIELHLEQLRGLFVERLAQVRVRPQNGLVLRTGFCGRALSCAIDHRGARGNFCYRIGRSASRVNSEAIYREARDWNIPVWPQRSAFIMKVITNHDGILVVHQQIAFRG</sequence>
<name>A0ACC0MR76_RHOML</name>
<evidence type="ECO:0000313" key="2">
    <source>
        <dbReference type="Proteomes" id="UP001062846"/>
    </source>
</evidence>
<dbReference type="Proteomes" id="UP001062846">
    <property type="component" value="Chromosome 8"/>
</dbReference>
<reference evidence="1" key="1">
    <citation type="submission" date="2022-02" db="EMBL/GenBank/DDBJ databases">
        <title>Plant Genome Project.</title>
        <authorList>
            <person name="Zhang R.-G."/>
        </authorList>
    </citation>
    <scope>NUCLEOTIDE SEQUENCE</scope>
    <source>
        <strain evidence="1">AT1</strain>
    </source>
</reference>
<keyword evidence="2" id="KW-1185">Reference proteome</keyword>
<comment type="caution">
    <text evidence="1">The sequence shown here is derived from an EMBL/GenBank/DDBJ whole genome shotgun (WGS) entry which is preliminary data.</text>
</comment>
<proteinExistence type="predicted"/>
<gene>
    <name evidence="1" type="ORF">RHMOL_Rhmol08G0188800</name>
</gene>
<dbReference type="EMBL" id="CM046395">
    <property type="protein sequence ID" value="KAI8543054.1"/>
    <property type="molecule type" value="Genomic_DNA"/>
</dbReference>